<keyword evidence="7" id="KW-0614">Plasmid</keyword>
<dbReference type="SUPFAM" id="SSF55073">
    <property type="entry name" value="Nucleotide cyclase"/>
    <property type="match status" value="1"/>
</dbReference>
<evidence type="ECO:0000256" key="2">
    <source>
        <dbReference type="ARBA" id="ARBA00012528"/>
    </source>
</evidence>
<comment type="catalytic activity">
    <reaction evidence="3">
        <text>2 GTP = 3',3'-c-di-GMP + 2 diphosphate</text>
        <dbReference type="Rhea" id="RHEA:24898"/>
        <dbReference type="ChEBI" id="CHEBI:33019"/>
        <dbReference type="ChEBI" id="CHEBI:37565"/>
        <dbReference type="ChEBI" id="CHEBI:58805"/>
        <dbReference type="EC" id="2.7.7.65"/>
    </reaction>
</comment>
<dbReference type="SMART" id="SM00267">
    <property type="entry name" value="GGDEF"/>
    <property type="match status" value="1"/>
</dbReference>
<dbReference type="AlphaFoldDB" id="A3D4W5"/>
<dbReference type="GO" id="GO:1902201">
    <property type="term" value="P:negative regulation of bacterial-type flagellum-dependent cell motility"/>
    <property type="evidence" value="ECO:0007669"/>
    <property type="project" value="TreeGrafter"/>
</dbReference>
<keyword evidence="4" id="KW-0472">Membrane</keyword>
<keyword evidence="4" id="KW-0812">Transmembrane</keyword>
<dbReference type="PROSITE" id="PS50887">
    <property type="entry name" value="GGDEF"/>
    <property type="match status" value="1"/>
</dbReference>
<comment type="cofactor">
    <cofactor evidence="1">
        <name>Mg(2+)</name>
        <dbReference type="ChEBI" id="CHEBI:18420"/>
    </cofactor>
</comment>
<dbReference type="HOGENOM" id="CLU_000445_11_1_6"/>
<feature type="transmembrane region" description="Helical" evidence="4">
    <location>
        <begin position="69"/>
        <end position="87"/>
    </location>
</feature>
<dbReference type="KEGG" id="sbl:Sbal_2282"/>
<evidence type="ECO:0000313" key="6">
    <source>
        <dbReference type="EMBL" id="ABN61778.1"/>
    </source>
</evidence>
<reference evidence="7 8" key="2">
    <citation type="submission" date="2007-02" db="EMBL/GenBank/DDBJ databases">
        <title>Complete sequence of plasmid pSbal01 of Shewanella baltica OS155.</title>
        <authorList>
            <consortium name="US DOE Joint Genome Institute"/>
            <person name="Copeland A."/>
            <person name="Lucas S."/>
            <person name="Lapidus A."/>
            <person name="Barry K."/>
            <person name="Detter J.C."/>
            <person name="Glavina del Rio T."/>
            <person name="Hammon N."/>
            <person name="Israni S."/>
            <person name="Dalin E."/>
            <person name="Tice H."/>
            <person name="Pitluck S."/>
            <person name="Sims D.R."/>
            <person name="Brettin T."/>
            <person name="Bruce D."/>
            <person name="Han C."/>
            <person name="Tapia R."/>
            <person name="Brainard J."/>
            <person name="Schmutz J."/>
            <person name="Larimer F."/>
            <person name="Land M."/>
            <person name="Hauser L."/>
            <person name="Kyrpides N."/>
            <person name="Mikhailova N."/>
            <person name="Brettar I."/>
            <person name="Klappenbach J."/>
            <person name="Konstantinidis K."/>
            <person name="Rodrigues J."/>
            <person name="Tiedje J."/>
            <person name="Richardson P."/>
        </authorList>
    </citation>
    <scope>NUCLEOTIDE SEQUENCE [LARGE SCALE GENOMIC DNA]</scope>
    <source>
        <strain evidence="7">OS155</strain>
        <strain evidence="8">OS155 / ATCC BAA-1091</strain>
        <plasmid evidence="7 8">pSbal01</plasmid>
    </source>
</reference>
<gene>
    <name evidence="6" type="ordered locus">Sbal_2282</name>
    <name evidence="7" type="ordered locus">Sbal_4568</name>
</gene>
<sequence>MELKEQYSIPRIPAILFMLAAILTLCTFVIYRYIHQDYILTFVFGIALLPLCITLILEIRRKSNLLQKQLTLLIICGAIIFSCYEIGYKGLIYISPTVFIFFFLFNLKSSLILSTLYACISLVSALQVESVELVLRFSVATFDCIIFAAIFAHIVNKQRQALVHLANTDELTGALNRKQLKTKLELSVYEYQQQQIPASLLLIDIDFFKMVNDNFGHIMGDQLLNKFSQHIQKKIRKDDLLFRFGGEEFLILLPNTQFESAAIVAEDLRRSIEEQHFLDQHPQVTCSIGVADLRQADTLDTWLKTCDNLLYTAKNAGRNCVVARA</sequence>
<dbReference type="KEGG" id="sbl:Sbal_4568"/>
<geneLocation type="plasmid" evidence="7 8">
    <name>pSbal01</name>
</geneLocation>
<dbReference type="EC" id="2.7.7.65" evidence="2"/>
<dbReference type="Proteomes" id="UP000001557">
    <property type="component" value="Chromosome"/>
</dbReference>
<evidence type="ECO:0000256" key="1">
    <source>
        <dbReference type="ARBA" id="ARBA00001946"/>
    </source>
</evidence>
<dbReference type="RefSeq" id="WP_011839947.1">
    <property type="nucleotide sequence ID" value="NC_009035.1"/>
</dbReference>
<name>A3D4W5_SHEB5</name>
<evidence type="ECO:0000259" key="5">
    <source>
        <dbReference type="PROSITE" id="PS50887"/>
    </source>
</evidence>
<feature type="transmembrane region" description="Helical" evidence="4">
    <location>
        <begin position="133"/>
        <end position="155"/>
    </location>
</feature>
<dbReference type="GO" id="GO:0005886">
    <property type="term" value="C:plasma membrane"/>
    <property type="evidence" value="ECO:0007669"/>
    <property type="project" value="TreeGrafter"/>
</dbReference>
<reference evidence="6 8" key="1">
    <citation type="submission" date="2007-02" db="EMBL/GenBank/DDBJ databases">
        <title>Complete sequence of chromosome of Shewanella baltica OS155.</title>
        <authorList>
            <consortium name="US DOE Joint Genome Institute"/>
            <person name="Copeland A."/>
            <person name="Lucas S."/>
            <person name="Lapidus A."/>
            <person name="Barry K."/>
            <person name="Detter J.C."/>
            <person name="Glavina del Rio T."/>
            <person name="Hammon N."/>
            <person name="Israni S."/>
            <person name="Dalin E."/>
            <person name="Tice H."/>
            <person name="Pitluck S."/>
            <person name="Sims D.R."/>
            <person name="Brettin T."/>
            <person name="Bruce D."/>
            <person name="Han C."/>
            <person name="Tapia R."/>
            <person name="Brainard J."/>
            <person name="Schmutz J."/>
            <person name="Larimer F."/>
            <person name="Land M."/>
            <person name="Hauser L."/>
            <person name="Kyrpides N."/>
            <person name="Mikhailova N."/>
            <person name="Brettar I."/>
            <person name="Klappenbach J."/>
            <person name="Konstantinidis K."/>
            <person name="Rodrigues J."/>
            <person name="Tiedje J."/>
            <person name="Richardson P."/>
        </authorList>
    </citation>
    <scope>NUCLEOTIDE SEQUENCE [LARGE SCALE GENOMIC DNA]</scope>
    <source>
        <strain evidence="6">OS155</strain>
        <strain evidence="8">OS155 / ATCC BAA-1091</strain>
    </source>
</reference>
<dbReference type="PANTHER" id="PTHR45138">
    <property type="entry name" value="REGULATORY COMPONENTS OF SENSORY TRANSDUCTION SYSTEM"/>
    <property type="match status" value="1"/>
</dbReference>
<dbReference type="STRING" id="325240.Sbal_2282"/>
<organism evidence="6 8">
    <name type="scientific">Shewanella baltica (strain OS155 / ATCC BAA-1091)</name>
    <dbReference type="NCBI Taxonomy" id="325240"/>
    <lineage>
        <taxon>Bacteria</taxon>
        <taxon>Pseudomonadati</taxon>
        <taxon>Pseudomonadota</taxon>
        <taxon>Gammaproteobacteria</taxon>
        <taxon>Alteromonadales</taxon>
        <taxon>Shewanellaceae</taxon>
        <taxon>Shewanella</taxon>
    </lineage>
</organism>
<dbReference type="PANTHER" id="PTHR45138:SF9">
    <property type="entry name" value="DIGUANYLATE CYCLASE DGCM-RELATED"/>
    <property type="match status" value="1"/>
</dbReference>
<dbReference type="Pfam" id="PF00990">
    <property type="entry name" value="GGDEF"/>
    <property type="match status" value="1"/>
</dbReference>
<dbReference type="GO" id="GO:0043709">
    <property type="term" value="P:cell adhesion involved in single-species biofilm formation"/>
    <property type="evidence" value="ECO:0007669"/>
    <property type="project" value="TreeGrafter"/>
</dbReference>
<feature type="transmembrane region" description="Helical" evidence="4">
    <location>
        <begin position="99"/>
        <end position="126"/>
    </location>
</feature>
<dbReference type="Gene3D" id="3.30.70.270">
    <property type="match status" value="1"/>
</dbReference>
<proteinExistence type="predicted"/>
<keyword evidence="4" id="KW-1133">Transmembrane helix</keyword>
<dbReference type="EMBL" id="CP000563">
    <property type="protein sequence ID" value="ABN61778.1"/>
    <property type="molecule type" value="Genomic_DNA"/>
</dbReference>
<keyword evidence="8" id="KW-1185">Reference proteome</keyword>
<dbReference type="GO" id="GO:0052621">
    <property type="term" value="F:diguanylate cyclase activity"/>
    <property type="evidence" value="ECO:0007669"/>
    <property type="project" value="UniProtKB-EC"/>
</dbReference>
<accession>A3D4W5</accession>
<dbReference type="NCBIfam" id="TIGR00254">
    <property type="entry name" value="GGDEF"/>
    <property type="match status" value="1"/>
</dbReference>
<protein>
    <recommendedName>
        <fullName evidence="2">diguanylate cyclase</fullName>
        <ecNumber evidence="2">2.7.7.65</ecNumber>
    </recommendedName>
</protein>
<evidence type="ECO:0000313" key="8">
    <source>
        <dbReference type="Proteomes" id="UP000001557"/>
    </source>
</evidence>
<feature type="domain" description="GGDEF" evidence="5">
    <location>
        <begin position="196"/>
        <end position="325"/>
    </location>
</feature>
<feature type="transmembrane region" description="Helical" evidence="4">
    <location>
        <begin position="12"/>
        <end position="33"/>
    </location>
</feature>
<dbReference type="OrthoDB" id="9812260at2"/>
<evidence type="ECO:0000256" key="4">
    <source>
        <dbReference type="SAM" id="Phobius"/>
    </source>
</evidence>
<dbReference type="InterPro" id="IPR050469">
    <property type="entry name" value="Diguanylate_Cyclase"/>
</dbReference>
<dbReference type="EMBL" id="CP000564">
    <property type="protein sequence ID" value="ABN63931.1"/>
    <property type="molecule type" value="Genomic_DNA"/>
</dbReference>
<evidence type="ECO:0000313" key="7">
    <source>
        <dbReference type="EMBL" id="ABN63931.1"/>
    </source>
</evidence>
<dbReference type="Proteomes" id="UP000001557">
    <property type="component" value="Plasmid pSbal01"/>
</dbReference>
<dbReference type="CDD" id="cd01949">
    <property type="entry name" value="GGDEF"/>
    <property type="match status" value="1"/>
</dbReference>
<feature type="transmembrane region" description="Helical" evidence="4">
    <location>
        <begin position="39"/>
        <end position="57"/>
    </location>
</feature>
<dbReference type="InterPro" id="IPR029787">
    <property type="entry name" value="Nucleotide_cyclase"/>
</dbReference>
<dbReference type="FunFam" id="3.30.70.270:FF:000001">
    <property type="entry name" value="Diguanylate cyclase domain protein"/>
    <property type="match status" value="1"/>
</dbReference>
<evidence type="ECO:0000256" key="3">
    <source>
        <dbReference type="ARBA" id="ARBA00034247"/>
    </source>
</evidence>
<dbReference type="InterPro" id="IPR000160">
    <property type="entry name" value="GGDEF_dom"/>
</dbReference>
<dbReference type="InterPro" id="IPR043128">
    <property type="entry name" value="Rev_trsase/Diguanyl_cyclase"/>
</dbReference>